<comment type="caution">
    <text evidence="1">The sequence shown here is derived from an EMBL/GenBank/DDBJ whole genome shotgun (WGS) entry which is preliminary data.</text>
</comment>
<gene>
    <name evidence="1" type="ORF">ALO40_200029</name>
</gene>
<dbReference type="EMBL" id="LJRR01000429">
    <property type="protein sequence ID" value="KPZ09465.1"/>
    <property type="molecule type" value="Genomic_DNA"/>
</dbReference>
<dbReference type="PATRIC" id="fig|251703.9.peg.4124"/>
<protein>
    <submittedName>
        <fullName evidence="1">Uncharacterized protein</fullName>
    </submittedName>
</protein>
<sequence>MNAMLFLILAEGRGSKLARDLPVTGSKTGRYGISGPTEVALFGAASQPIVAVVTS</sequence>
<accession>A0A0N8TC07</accession>
<evidence type="ECO:0000313" key="1">
    <source>
        <dbReference type="EMBL" id="KPZ09465.1"/>
    </source>
</evidence>
<reference evidence="1 2" key="1">
    <citation type="submission" date="2015-09" db="EMBL/GenBank/DDBJ databases">
        <title>Genome announcement of multiple Pseudomonas syringae strains.</title>
        <authorList>
            <person name="Thakur S."/>
            <person name="Wang P.W."/>
            <person name="Gong Y."/>
            <person name="Weir B.S."/>
            <person name="Guttman D.S."/>
        </authorList>
    </citation>
    <scope>NUCLEOTIDE SEQUENCE [LARGE SCALE GENOMIC DNA]</scope>
    <source>
        <strain evidence="1 2">ICMP3963</strain>
    </source>
</reference>
<dbReference type="AlphaFoldDB" id="A0A0N8TC07"/>
<dbReference type="Proteomes" id="UP000050317">
    <property type="component" value="Unassembled WGS sequence"/>
</dbReference>
<name>A0A0N8TC07_9PSED</name>
<proteinExistence type="predicted"/>
<organism evidence="1 2">
    <name type="scientific">Pseudomonas syringae pv. viburni</name>
    <dbReference type="NCBI Taxonomy" id="251703"/>
    <lineage>
        <taxon>Bacteria</taxon>
        <taxon>Pseudomonadati</taxon>
        <taxon>Pseudomonadota</taxon>
        <taxon>Gammaproteobacteria</taxon>
        <taxon>Pseudomonadales</taxon>
        <taxon>Pseudomonadaceae</taxon>
        <taxon>Pseudomonas</taxon>
    </lineage>
</organism>
<evidence type="ECO:0000313" key="2">
    <source>
        <dbReference type="Proteomes" id="UP000050317"/>
    </source>
</evidence>